<dbReference type="RefSeq" id="WP_318597067.1">
    <property type="nucleotide sequence ID" value="NZ_JAWSTH010000021.1"/>
</dbReference>
<name>A0ABU4HN86_9ACTN</name>
<evidence type="ECO:0000313" key="3">
    <source>
        <dbReference type="Proteomes" id="UP001284601"/>
    </source>
</evidence>
<evidence type="ECO:0000313" key="2">
    <source>
        <dbReference type="EMBL" id="MDW5594760.1"/>
    </source>
</evidence>
<proteinExistence type="predicted"/>
<reference evidence="3" key="1">
    <citation type="submission" date="2023-07" db="EMBL/GenBank/DDBJ databases">
        <title>Conexibacter stalactiti sp. nov., isolated from stalactites in a lava cave and emended description of the genus Conexibacter.</title>
        <authorList>
            <person name="Lee S.D."/>
        </authorList>
    </citation>
    <scope>NUCLEOTIDE SEQUENCE [LARGE SCALE GENOMIC DNA]</scope>
    <source>
        <strain evidence="3">KCTC 39840</strain>
    </source>
</reference>
<sequence length="161" mass="18612">MSHSERDSDHDDARLTPAERVLRRRTDATAHGRPLSSTSRQAQRTVEAYLQGGNPPRWMERIGEIDAGVARVRRELAAAHRELRHACGADPDEFARRWRERAHACDFHDLNALIRQHNEWYPVERDLPVDPRTGEYLPVHGRSYLRPLLGPGWVLEQFPAR</sequence>
<gene>
    <name evidence="2" type="ORF">R7226_10455</name>
</gene>
<feature type="compositionally biased region" description="Basic and acidic residues" evidence="1">
    <location>
        <begin position="1"/>
        <end position="14"/>
    </location>
</feature>
<organism evidence="2 3">
    <name type="scientific">Conexibacter stalactiti</name>
    <dbReference type="NCBI Taxonomy" id="1940611"/>
    <lineage>
        <taxon>Bacteria</taxon>
        <taxon>Bacillati</taxon>
        <taxon>Actinomycetota</taxon>
        <taxon>Thermoleophilia</taxon>
        <taxon>Solirubrobacterales</taxon>
        <taxon>Conexibacteraceae</taxon>
        <taxon>Conexibacter</taxon>
    </lineage>
</organism>
<feature type="region of interest" description="Disordered" evidence="1">
    <location>
        <begin position="1"/>
        <end position="43"/>
    </location>
</feature>
<evidence type="ECO:0000256" key="1">
    <source>
        <dbReference type="SAM" id="MobiDB-lite"/>
    </source>
</evidence>
<comment type="caution">
    <text evidence="2">The sequence shown here is derived from an EMBL/GenBank/DDBJ whole genome shotgun (WGS) entry which is preliminary data.</text>
</comment>
<accession>A0ABU4HN86</accession>
<protein>
    <submittedName>
        <fullName evidence="2">Uncharacterized protein</fullName>
    </submittedName>
</protein>
<dbReference type="EMBL" id="JAWSTH010000021">
    <property type="protein sequence ID" value="MDW5594760.1"/>
    <property type="molecule type" value="Genomic_DNA"/>
</dbReference>
<feature type="compositionally biased region" description="Basic and acidic residues" evidence="1">
    <location>
        <begin position="20"/>
        <end position="30"/>
    </location>
</feature>
<keyword evidence="3" id="KW-1185">Reference proteome</keyword>
<dbReference type="Proteomes" id="UP001284601">
    <property type="component" value="Unassembled WGS sequence"/>
</dbReference>